<feature type="transmembrane region" description="Helical" evidence="10">
    <location>
        <begin position="426"/>
        <end position="444"/>
    </location>
</feature>
<dbReference type="PRINTS" id="PR01411">
    <property type="entry name" value="CCMFBIOGNSIS"/>
</dbReference>
<dbReference type="PANTHER" id="PTHR43653:SF1">
    <property type="entry name" value="CYTOCHROME C-TYPE BIOGENESIS PROTEIN CCMF"/>
    <property type="match status" value="1"/>
</dbReference>
<feature type="transmembrane region" description="Helical" evidence="10">
    <location>
        <begin position="38"/>
        <end position="62"/>
    </location>
</feature>
<feature type="transmembrane region" description="Helical" evidence="10">
    <location>
        <begin position="121"/>
        <end position="142"/>
    </location>
</feature>
<keyword evidence="7 10" id="KW-1133">Transmembrane helix</keyword>
<comment type="similarity">
    <text evidence="2">Belongs to the CcmF/CycK/Ccl1/NrfE/CcsA family.</text>
</comment>
<evidence type="ECO:0000256" key="1">
    <source>
        <dbReference type="ARBA" id="ARBA00004429"/>
    </source>
</evidence>
<dbReference type="NCBIfam" id="NF007691">
    <property type="entry name" value="PRK10369.1"/>
    <property type="match status" value="1"/>
</dbReference>
<feature type="transmembrane region" description="Helical" evidence="10">
    <location>
        <begin position="616"/>
        <end position="635"/>
    </location>
</feature>
<feature type="transmembrane region" description="Helical" evidence="10">
    <location>
        <begin position="450"/>
        <end position="470"/>
    </location>
</feature>
<keyword evidence="5 10" id="KW-0812">Transmembrane</keyword>
<feature type="transmembrane region" description="Helical" evidence="10">
    <location>
        <begin position="96"/>
        <end position="114"/>
    </location>
</feature>
<dbReference type="RefSeq" id="WP_123422259.1">
    <property type="nucleotide sequence ID" value="NZ_RJUL01000009.1"/>
</dbReference>
<feature type="transmembrane region" description="Helical" evidence="10">
    <location>
        <begin position="312"/>
        <end position="332"/>
    </location>
</feature>
<evidence type="ECO:0000256" key="3">
    <source>
        <dbReference type="ARBA" id="ARBA00022475"/>
    </source>
</evidence>
<comment type="caution">
    <text evidence="13">The sequence shown here is derived from an EMBL/GenBank/DDBJ whole genome shotgun (WGS) entry which is preliminary data.</text>
</comment>
<dbReference type="NCBIfam" id="TIGR00353">
    <property type="entry name" value="nrfE"/>
    <property type="match status" value="1"/>
</dbReference>
<proteinExistence type="inferred from homology"/>
<feature type="transmembrane region" description="Helical" evidence="10">
    <location>
        <begin position="210"/>
        <end position="230"/>
    </location>
</feature>
<reference evidence="13 14" key="1">
    <citation type="submission" date="2018-11" db="EMBL/GenBank/DDBJ databases">
        <title>Genomic Encyclopedia of Type Strains, Phase IV (KMG-IV): sequencing the most valuable type-strain genomes for metagenomic binning, comparative biology and taxonomic classification.</title>
        <authorList>
            <person name="Goeker M."/>
        </authorList>
    </citation>
    <scope>NUCLEOTIDE SEQUENCE [LARGE SCALE GENOMIC DNA]</scope>
    <source>
        <strain evidence="13 14">DSM 21945</strain>
    </source>
</reference>
<dbReference type="Pfam" id="PF16327">
    <property type="entry name" value="CcmF_C"/>
    <property type="match status" value="1"/>
</dbReference>
<evidence type="ECO:0000256" key="9">
    <source>
        <dbReference type="ARBA" id="ARBA00037230"/>
    </source>
</evidence>
<dbReference type="PANTHER" id="PTHR43653">
    <property type="entry name" value="CYTOCHROME C ASSEMBLY PROTEIN-RELATED"/>
    <property type="match status" value="1"/>
</dbReference>
<name>A0A3N1P2C0_9GAMM</name>
<sequence>MVPELGHFALILALGLSLLSCVYPLWGAYKGHLRLMSLARPLALGQFVLVAFSFGALVYAFISNDFSVAYVAAHSNTQLPLAYRISATWGAHEGSLLLWVLILTGWAGAVALFSKPLPLPAVARVLSVMGMIATGFLLFILFTSDPFSRSLPFYPVDGADLNPLLQDPGLVVHPPMLYMGYVGFSVAFAFAIAALLSGKLDTAWARWSRPWTAAAWLFLTIGITLGSWWAYYELGWGGWWFWDPVENASFMPWLAGTALLHSLAVAEKRGVFKAWTVLLAIAAFSLSLMGTFLVRSGVLVSVHAFASDPARGLFILAFLVIVIGGSLTLYAFRAAQVHSQGSFTLLSRESLLLSNNVFLTTACLVVLVGTLMPLVHKELGLGSISVGAPFFNSLFTWLFIPFAFAMGAGPLARWKKEPANKLIKRLVLAFGISLVLGVLLPPLITGQAKGYAMLGLVLAFFVLVSTLQEVHLRTGNKGNLWQGLRVLNRSHWAMVLGHVGLAVTVIGIALTTSYSQEQDIRLKTGQSYTLAGYAFHFDGIEPVAGSNYQGYGGHFTVTRDGKLEATLNPQKRFYTVARSVMTEAGIDWGLSRDLYIALGEQLDDGAWAIRVHVKPFVRWIWGGGILMALAGVLMVSDRRYRFARLQEAKA</sequence>
<evidence type="ECO:0000313" key="13">
    <source>
        <dbReference type="EMBL" id="ROQ22553.1"/>
    </source>
</evidence>
<feature type="transmembrane region" description="Helical" evidence="10">
    <location>
        <begin position="6"/>
        <end position="26"/>
    </location>
</feature>
<dbReference type="AlphaFoldDB" id="A0A3N1P2C0"/>
<keyword evidence="4" id="KW-0997">Cell inner membrane</keyword>
<feature type="transmembrane region" description="Helical" evidence="10">
    <location>
        <begin position="491"/>
        <end position="514"/>
    </location>
</feature>
<keyword evidence="3" id="KW-1003">Cell membrane</keyword>
<dbReference type="EMBL" id="RJUL01000009">
    <property type="protein sequence ID" value="ROQ22553.1"/>
    <property type="molecule type" value="Genomic_DNA"/>
</dbReference>
<feature type="transmembrane region" description="Helical" evidence="10">
    <location>
        <begin position="394"/>
        <end position="414"/>
    </location>
</feature>
<evidence type="ECO:0000256" key="8">
    <source>
        <dbReference type="ARBA" id="ARBA00023136"/>
    </source>
</evidence>
<evidence type="ECO:0000256" key="7">
    <source>
        <dbReference type="ARBA" id="ARBA00022989"/>
    </source>
</evidence>
<feature type="transmembrane region" description="Helical" evidence="10">
    <location>
        <begin position="178"/>
        <end position="198"/>
    </location>
</feature>
<feature type="transmembrane region" description="Helical" evidence="10">
    <location>
        <begin position="278"/>
        <end position="306"/>
    </location>
</feature>
<accession>A0A3N1P2C0</accession>
<dbReference type="Proteomes" id="UP000268033">
    <property type="component" value="Unassembled WGS sequence"/>
</dbReference>
<comment type="subcellular location">
    <subcellularLocation>
        <location evidence="1">Cell inner membrane</location>
        <topology evidence="1">Multi-pass membrane protein</topology>
    </subcellularLocation>
</comment>
<dbReference type="GO" id="GO:0017004">
    <property type="term" value="P:cytochrome complex assembly"/>
    <property type="evidence" value="ECO:0007669"/>
    <property type="project" value="UniProtKB-KW"/>
</dbReference>
<evidence type="ECO:0000259" key="11">
    <source>
        <dbReference type="Pfam" id="PF01578"/>
    </source>
</evidence>
<protein>
    <submittedName>
        <fullName evidence="13">Cytochrome c-type biogenesis protein CcmF</fullName>
    </submittedName>
</protein>
<gene>
    <name evidence="13" type="ORF">EDC28_10939</name>
</gene>
<dbReference type="GO" id="GO:0020037">
    <property type="term" value="F:heme binding"/>
    <property type="evidence" value="ECO:0007669"/>
    <property type="project" value="InterPro"/>
</dbReference>
<dbReference type="InterPro" id="IPR003568">
    <property type="entry name" value="Cyt_c_biogenesis_CcmF"/>
</dbReference>
<keyword evidence="6" id="KW-0201">Cytochrome c-type biogenesis</keyword>
<comment type="function">
    <text evidence="9">Required for the biogenesis of c-type cytochromes. Possible subunit of a heme lyase.</text>
</comment>
<evidence type="ECO:0000256" key="2">
    <source>
        <dbReference type="ARBA" id="ARBA00009186"/>
    </source>
</evidence>
<dbReference type="GO" id="GO:0005886">
    <property type="term" value="C:plasma membrane"/>
    <property type="evidence" value="ECO:0007669"/>
    <property type="project" value="UniProtKB-SubCell"/>
</dbReference>
<evidence type="ECO:0000256" key="6">
    <source>
        <dbReference type="ARBA" id="ARBA00022748"/>
    </source>
</evidence>
<evidence type="ECO:0000259" key="12">
    <source>
        <dbReference type="Pfam" id="PF16327"/>
    </source>
</evidence>
<keyword evidence="14" id="KW-1185">Reference proteome</keyword>
<evidence type="ECO:0000256" key="5">
    <source>
        <dbReference type="ARBA" id="ARBA00022692"/>
    </source>
</evidence>
<keyword evidence="8 10" id="KW-0472">Membrane</keyword>
<dbReference type="Pfam" id="PF01578">
    <property type="entry name" value="Cytochrom_C_asm"/>
    <property type="match status" value="1"/>
</dbReference>
<organism evidence="13 14">
    <name type="scientific">Gallaecimonas pentaromativorans</name>
    <dbReference type="NCBI Taxonomy" id="584787"/>
    <lineage>
        <taxon>Bacteria</taxon>
        <taxon>Pseudomonadati</taxon>
        <taxon>Pseudomonadota</taxon>
        <taxon>Gammaproteobacteria</taxon>
        <taxon>Enterobacterales</taxon>
        <taxon>Gallaecimonadaceae</taxon>
        <taxon>Gallaecimonas</taxon>
    </lineage>
</organism>
<dbReference type="PRINTS" id="PR01410">
    <property type="entry name" value="CCBIOGENESIS"/>
</dbReference>
<feature type="domain" description="Cytochrome c-type biogenesis protein CcmF C-terminal" evidence="12">
    <location>
        <begin position="316"/>
        <end position="638"/>
    </location>
</feature>
<evidence type="ECO:0000313" key="14">
    <source>
        <dbReference type="Proteomes" id="UP000268033"/>
    </source>
</evidence>
<feature type="domain" description="Cytochrome c assembly protein" evidence="11">
    <location>
        <begin position="89"/>
        <end position="296"/>
    </location>
</feature>
<feature type="transmembrane region" description="Helical" evidence="10">
    <location>
        <begin position="250"/>
        <end position="266"/>
    </location>
</feature>
<dbReference type="InterPro" id="IPR002541">
    <property type="entry name" value="Cyt_c_assembly"/>
</dbReference>
<dbReference type="InterPro" id="IPR003567">
    <property type="entry name" value="Cyt_c_biogenesis"/>
</dbReference>
<dbReference type="InterPro" id="IPR032523">
    <property type="entry name" value="CcmF_C"/>
</dbReference>
<feature type="transmembrane region" description="Helical" evidence="10">
    <location>
        <begin position="353"/>
        <end position="374"/>
    </location>
</feature>
<dbReference type="GO" id="GO:0015232">
    <property type="term" value="F:heme transmembrane transporter activity"/>
    <property type="evidence" value="ECO:0007669"/>
    <property type="project" value="InterPro"/>
</dbReference>
<evidence type="ECO:0000256" key="4">
    <source>
        <dbReference type="ARBA" id="ARBA00022519"/>
    </source>
</evidence>
<dbReference type="STRING" id="584787.GCA_001247655_01466"/>
<evidence type="ECO:0000256" key="10">
    <source>
        <dbReference type="SAM" id="Phobius"/>
    </source>
</evidence>